<dbReference type="GO" id="GO:0005829">
    <property type="term" value="C:cytosol"/>
    <property type="evidence" value="ECO:0007669"/>
    <property type="project" value="TreeGrafter"/>
</dbReference>
<dbReference type="GO" id="GO:0031177">
    <property type="term" value="F:phosphopantetheine binding"/>
    <property type="evidence" value="ECO:0007669"/>
    <property type="project" value="InterPro"/>
</dbReference>
<evidence type="ECO:0000256" key="3">
    <source>
        <dbReference type="ARBA" id="ARBA00022450"/>
    </source>
</evidence>
<dbReference type="SMART" id="SM01294">
    <property type="entry name" value="PKS_PP_betabranch"/>
    <property type="match status" value="1"/>
</dbReference>
<dbReference type="FunFam" id="3.40.50.12780:FF:000012">
    <property type="entry name" value="Non-ribosomal peptide synthetase"/>
    <property type="match status" value="1"/>
</dbReference>
<proteinExistence type="inferred from homology"/>
<dbReference type="InterPro" id="IPR036736">
    <property type="entry name" value="ACP-like_sf"/>
</dbReference>
<dbReference type="NCBIfam" id="TIGR01720">
    <property type="entry name" value="NRPS-para261"/>
    <property type="match status" value="1"/>
</dbReference>
<dbReference type="Pfam" id="PF00501">
    <property type="entry name" value="AMP-binding"/>
    <property type="match status" value="1"/>
</dbReference>
<dbReference type="PROSITE" id="PS00012">
    <property type="entry name" value="PHOSPHOPANTETHEINE"/>
    <property type="match status" value="1"/>
</dbReference>
<dbReference type="InterPro" id="IPR000873">
    <property type="entry name" value="AMP-dep_synth/lig_dom"/>
</dbReference>
<dbReference type="KEGG" id="mgau:MGALJ_24070"/>
<evidence type="ECO:0000313" key="8">
    <source>
        <dbReference type="EMBL" id="BBY92738.1"/>
    </source>
</evidence>
<dbReference type="FunFam" id="2.30.38.10:FF:000001">
    <property type="entry name" value="Non-ribosomal peptide synthetase PvdI"/>
    <property type="match status" value="1"/>
</dbReference>
<gene>
    <name evidence="8" type="ORF">MGALJ_24070</name>
</gene>
<dbReference type="InterPro" id="IPR009081">
    <property type="entry name" value="PP-bd_ACP"/>
</dbReference>
<dbReference type="FunFam" id="1.10.1200.10:FF:000005">
    <property type="entry name" value="Nonribosomal peptide synthetase 1"/>
    <property type="match status" value="2"/>
</dbReference>
<dbReference type="Pfam" id="PF00668">
    <property type="entry name" value="Condensation"/>
    <property type="match status" value="4"/>
</dbReference>
<dbReference type="Gene3D" id="3.30.300.30">
    <property type="match status" value="2"/>
</dbReference>
<keyword evidence="4" id="KW-0597">Phosphoprotein</keyword>
<dbReference type="GO" id="GO:0003824">
    <property type="term" value="F:catalytic activity"/>
    <property type="evidence" value="ECO:0007669"/>
    <property type="project" value="UniProtKB-KW"/>
</dbReference>
<dbReference type="Proteomes" id="UP000465785">
    <property type="component" value="Chromosome"/>
</dbReference>
<dbReference type="SMART" id="SM00823">
    <property type="entry name" value="PKS_PP"/>
    <property type="match status" value="2"/>
</dbReference>
<dbReference type="Gene3D" id="3.40.50.980">
    <property type="match status" value="2"/>
</dbReference>
<dbReference type="PROSITE" id="PS00455">
    <property type="entry name" value="AMP_BINDING"/>
    <property type="match status" value="1"/>
</dbReference>
<organism evidence="8 9">
    <name type="scientific">Mycobacterium gallinarum</name>
    <dbReference type="NCBI Taxonomy" id="39689"/>
    <lineage>
        <taxon>Bacteria</taxon>
        <taxon>Bacillati</taxon>
        <taxon>Actinomycetota</taxon>
        <taxon>Actinomycetes</taxon>
        <taxon>Mycobacteriales</taxon>
        <taxon>Mycobacteriaceae</taxon>
        <taxon>Mycobacterium</taxon>
    </lineage>
</organism>
<feature type="domain" description="Carrier" evidence="7">
    <location>
        <begin position="86"/>
        <end position="161"/>
    </location>
</feature>
<keyword evidence="9" id="KW-1185">Reference proteome</keyword>
<dbReference type="SUPFAM" id="SSF52777">
    <property type="entry name" value="CoA-dependent acyltransferases"/>
    <property type="match status" value="6"/>
</dbReference>
<dbReference type="FunFam" id="3.30.300.30:FF:000010">
    <property type="entry name" value="Enterobactin synthetase component F"/>
    <property type="match status" value="1"/>
</dbReference>
<dbReference type="InterPro" id="IPR025110">
    <property type="entry name" value="AMP-bd_C"/>
</dbReference>
<evidence type="ECO:0000256" key="6">
    <source>
        <dbReference type="ARBA" id="ARBA00023194"/>
    </source>
</evidence>
<accession>A0A9W4FFG6</accession>
<sequence>MAGLDGVDQAVVIAREDSPGDKRLVGYITGTADPGSLRVALAERLPAYMVPTAVVVLDALPLTANNKLDTRALPAPDYTDAEHYRAPTDAVEEILAGIYAQVLGLDRVGIDDSFFDRGGDSILAMRLVAAINATLGVGLSVRVLFDAPTVAQLAPRLGGEVGGLEPLVAGQRPAVVPLSFAQSRLWFIDQLQGPSPVYNIATTLRISGGLDVDALGAALADVVSRHESLRTLIVAPEGIPQQLVIPAERADFGWEAVDATTWSADRLREAIDETALHFFEIMREIPLRARLFRVTDDEHVLVGVVHHIAADGWSIIPLVGHLSVAYASRCAGRAPAWAPLPVQYVDYTLWQRAQFGDLDDDNSRIGAQLAYWQDALAGMPERLQLPTDRPYPAVADHRGASVTVDWPAELQLQVRELAREHNATSFMVMQAALSVLLSRLSASTDVAVGFPIAGRNDPALDELIGFFVNTLVLRVDLAGDPSVADLLDQVRRRSLAAFEHQDVPFEVLVERLNPARSMTHHPLVQVALDWQKRNPAAALALGDLPVTHIPVDTQTARMDLTFSLSERFTDAGEPAGIGGAVEFRTDVFDAAGIEALVDQLRRVVVAMTTDPAQNMSSIDLLDAGERAWLDEIGNRTVLTAPSTEPSSVPVLFAEHVTRRAEAVAISCGERSWTYREVDEASNRLAHLLIADGAGAGRCVALLVERSAEAIVAMLAILKTGAAYLAIDPVLPEARLEFMVKDAAPIAAVTTGSLRGRLVRSGLPVVEIDDPALAAYPSTAVSVAAPDDIAYLIYTSGTTGVPKGVAITHGNLTSHLSRSTPTHLPSEQVWTQCHSYAFDFSVWEIWAALLGGGRLVVVPESVAGSPEDFHALLIAEQVNVLTQTPSAVGALEPEGLESVAVLLGGEACPPEVVDRWAPGRVVINAYGPTEATVYASMSVPLPTGLGVVPIGAPVSTSALFVLDEWLRPVPAGVVGELYVAGGGVGVGYVGRTGLTASRFVACPFGGAAARMYRTGDLVRWDPDGQLQYLGRADEQVKIRGYRIELGEIQSALAGLDGVDQVVVIAREDNPGTKRLVGYVTGTADPVGLRNALADRLPSYMVPGAVVKLDALPLTVNGKLDTRALPAPEYNDSDYRSPADAVEEILAGIYAQVLGLERVGVDDSFFDLGGDSILSMQVVARARAAGLLCRPRDVFVEQTVARLARVAGVADGAAGVIDEGVGPVVATPIMRWLHSVDGPVDQFNQAVVLQAPVGVTEADVVVVLQALLDRHAMLRLRADDVAGGWSLQVPEAGAVDVGSCLEVVDDLTSEVLMAARSRLNPGAGVMLSTVWAVATRQLAVFVHHLAVDAVSWRILIEDLNIAWAQHLNGQSAALPVTGTSFARWASLLAEYARSAGVVELAEAWRKVTAAPAVLPPVQPDVDTYVTAGHLSVSLDAESTSQLLGEVPAAFHARIHEILLIALGLAWNEFRSTNALPVGIDVEGHGREEDLAPDIDLSRTVGWFTTKYPVSLTVGELRWRQVISGHAALGAVIKDAKEQLRAHPDGMTYGLLRYLNTDIEVTGSDPSIGFNYLGRLGAVTADMPDDFWRPSADSLSVADAAAAVPMPLAHALELTAATIDAEDGRRLRSSWTWAPSALDHTQVTRLSRLWFEALTGICAHVRRGGGGLTPSDVAPAPLSQLQIDELDHQHRIADVLPLTPLQEGLLFHSNNSHGVNDVYAMQLDITVSGLLDAHRLCDAVQAMVNRHPNLAARFSREFEQPIQIIPADPVAPWRYIDLTGNDVYPDEQLQQLWTAEHTGGCDLVHEPGQVISADPVAPRGAVDLKASSTDVDVDEQIERVCAAERVAVCDLTQPPAFRAALIRIAPDRHRFVLTNHHIVLDGWSLPIMLQEIFAGYYGHRLPAAPPYRRFLSWLADRDQASARTAWREVLAGFDTPTLVGPPGRSSLGPRGTTVVRVPEATTQALKELARACHTTVNIVLQGAWAQVLMWLTGRHDVVFGTAVSGRPTEVAGAESMVGLLINTVPVRAQITTETTTAGLLEQLQGAHNDTLEHQHLALSEIHRAAGHKHLFDTVFVYENYPVDAAAMFGTNGLAITEINGREFNHYPLAMVVRPGHELGLRVEFDTEVFDATRIERLTKRFQAVLAAMAAPKEQEQA</sequence>
<dbReference type="Pfam" id="PF13193">
    <property type="entry name" value="AMP-binding_C"/>
    <property type="match status" value="2"/>
</dbReference>
<evidence type="ECO:0000256" key="4">
    <source>
        <dbReference type="ARBA" id="ARBA00022553"/>
    </source>
</evidence>
<keyword evidence="3" id="KW-0596">Phosphopantetheine</keyword>
<dbReference type="InterPro" id="IPR020845">
    <property type="entry name" value="AMP-binding_CS"/>
</dbReference>
<dbReference type="Gene3D" id="3.30.559.10">
    <property type="entry name" value="Chloramphenicol acetyltransferase-like domain"/>
    <property type="match status" value="4"/>
</dbReference>
<dbReference type="FunFam" id="3.40.50.980:FF:000001">
    <property type="entry name" value="Non-ribosomal peptide synthetase"/>
    <property type="match status" value="1"/>
</dbReference>
<dbReference type="GO" id="GO:0017000">
    <property type="term" value="P:antibiotic biosynthetic process"/>
    <property type="evidence" value="ECO:0007669"/>
    <property type="project" value="UniProtKB-KW"/>
</dbReference>
<reference evidence="8 9" key="1">
    <citation type="journal article" date="2019" name="Emerg. Microbes Infect.">
        <title>Comprehensive subspecies identification of 175 nontuberculous mycobacteria species based on 7547 genomic profiles.</title>
        <authorList>
            <person name="Matsumoto Y."/>
            <person name="Kinjo T."/>
            <person name="Motooka D."/>
            <person name="Nabeya D."/>
            <person name="Jung N."/>
            <person name="Uechi K."/>
            <person name="Horii T."/>
            <person name="Iida T."/>
            <person name="Fujita J."/>
            <person name="Nakamura S."/>
        </authorList>
    </citation>
    <scope>NUCLEOTIDE SEQUENCE [LARGE SCALE GENOMIC DNA]</scope>
    <source>
        <strain evidence="8 9">JCM 6399</strain>
    </source>
</reference>
<evidence type="ECO:0000313" key="9">
    <source>
        <dbReference type="Proteomes" id="UP000465785"/>
    </source>
</evidence>
<dbReference type="GO" id="GO:0044550">
    <property type="term" value="P:secondary metabolite biosynthetic process"/>
    <property type="evidence" value="ECO:0007669"/>
    <property type="project" value="UniProtKB-ARBA"/>
</dbReference>
<evidence type="ECO:0000256" key="5">
    <source>
        <dbReference type="ARBA" id="ARBA00022737"/>
    </source>
</evidence>
<dbReference type="Gene3D" id="1.10.1200.10">
    <property type="entry name" value="ACP-like"/>
    <property type="match status" value="2"/>
</dbReference>
<keyword evidence="5" id="KW-0677">Repeat</keyword>
<protein>
    <recommendedName>
        <fullName evidence="7">Carrier domain-containing protein</fullName>
    </recommendedName>
</protein>
<dbReference type="InterPro" id="IPR010060">
    <property type="entry name" value="NRPS_synth"/>
</dbReference>
<dbReference type="InterPro" id="IPR045851">
    <property type="entry name" value="AMP-bd_C_sf"/>
</dbReference>
<dbReference type="GO" id="GO:0008610">
    <property type="term" value="P:lipid biosynthetic process"/>
    <property type="evidence" value="ECO:0007669"/>
    <property type="project" value="UniProtKB-ARBA"/>
</dbReference>
<name>A0A9W4FFG6_9MYCO</name>
<dbReference type="PANTHER" id="PTHR45527:SF14">
    <property type="entry name" value="PLIPASTATIN SYNTHASE SUBUNIT B"/>
    <property type="match status" value="1"/>
</dbReference>
<feature type="domain" description="Carrier" evidence="7">
    <location>
        <begin position="1135"/>
        <end position="1209"/>
    </location>
</feature>
<dbReference type="InterPro" id="IPR006162">
    <property type="entry name" value="Ppantetheine_attach_site"/>
</dbReference>
<evidence type="ECO:0000256" key="2">
    <source>
        <dbReference type="ARBA" id="ARBA00006432"/>
    </source>
</evidence>
<dbReference type="InterPro" id="IPR001242">
    <property type="entry name" value="Condensation_dom"/>
</dbReference>
<dbReference type="Gene3D" id="2.30.38.10">
    <property type="entry name" value="Luciferase, Domain 3"/>
    <property type="match status" value="1"/>
</dbReference>
<dbReference type="EMBL" id="AP022601">
    <property type="protein sequence ID" value="BBY92738.1"/>
    <property type="molecule type" value="Genomic_DNA"/>
</dbReference>
<dbReference type="SUPFAM" id="SSF56801">
    <property type="entry name" value="Acetyl-CoA synthetase-like"/>
    <property type="match status" value="2"/>
</dbReference>
<comment type="cofactor">
    <cofactor evidence="1">
        <name>pantetheine 4'-phosphate</name>
        <dbReference type="ChEBI" id="CHEBI:47942"/>
    </cofactor>
</comment>
<dbReference type="PROSITE" id="PS50075">
    <property type="entry name" value="CARRIER"/>
    <property type="match status" value="2"/>
</dbReference>
<dbReference type="InterPro" id="IPR010071">
    <property type="entry name" value="AA_adenyl_dom"/>
</dbReference>
<dbReference type="CDD" id="cd19540">
    <property type="entry name" value="LCL_NRPS-like"/>
    <property type="match status" value="1"/>
</dbReference>
<dbReference type="CDD" id="cd19543">
    <property type="entry name" value="DCL_NRPS"/>
    <property type="match status" value="1"/>
</dbReference>
<dbReference type="Pfam" id="PF00550">
    <property type="entry name" value="PP-binding"/>
    <property type="match status" value="2"/>
</dbReference>
<dbReference type="Gene3D" id="3.30.559.30">
    <property type="entry name" value="Nonribosomal peptide synthetase, condensation domain"/>
    <property type="match status" value="3"/>
</dbReference>
<dbReference type="GO" id="GO:0043041">
    <property type="term" value="P:amino acid activation for nonribosomal peptide biosynthetic process"/>
    <property type="evidence" value="ECO:0007669"/>
    <property type="project" value="TreeGrafter"/>
</dbReference>
<keyword evidence="6" id="KW-0045">Antibiotic biosynthesis</keyword>
<evidence type="ECO:0000259" key="7">
    <source>
        <dbReference type="PROSITE" id="PS50075"/>
    </source>
</evidence>
<dbReference type="SUPFAM" id="SSF47336">
    <property type="entry name" value="ACP-like"/>
    <property type="match status" value="2"/>
</dbReference>
<evidence type="ECO:0000256" key="1">
    <source>
        <dbReference type="ARBA" id="ARBA00001957"/>
    </source>
</evidence>
<dbReference type="NCBIfam" id="TIGR01733">
    <property type="entry name" value="AA-adenyl-dom"/>
    <property type="match status" value="1"/>
</dbReference>
<dbReference type="InterPro" id="IPR023213">
    <property type="entry name" value="CAT-like_dom_sf"/>
</dbReference>
<dbReference type="PANTHER" id="PTHR45527">
    <property type="entry name" value="NONRIBOSOMAL PEPTIDE SYNTHETASE"/>
    <property type="match status" value="1"/>
</dbReference>
<dbReference type="InterPro" id="IPR020806">
    <property type="entry name" value="PKS_PP-bd"/>
</dbReference>
<comment type="similarity">
    <text evidence="2">Belongs to the ATP-dependent AMP-binding enzyme family.</text>
</comment>